<sequence length="96" mass="10030">MSSKLRNDASKLVGQNIVAVRKDGSMVRGKLVRIQGNELILEPQEGTAQTKAFVPLVLFDLLAIGTSPFVNGFGYGGGFGGGFGYGGGFGGPGFFW</sequence>
<evidence type="ECO:0000313" key="3">
    <source>
        <dbReference type="Proteomes" id="UP000288943"/>
    </source>
</evidence>
<dbReference type="AlphaFoldDB" id="A0A410WSA4"/>
<dbReference type="Proteomes" id="UP000288943">
    <property type="component" value="Chromosome"/>
</dbReference>
<dbReference type="GeneID" id="95374304"/>
<dbReference type="Proteomes" id="UP001527202">
    <property type="component" value="Unassembled WGS sequence"/>
</dbReference>
<reference evidence="1 4" key="2">
    <citation type="submission" date="2022-05" db="EMBL/GenBank/DDBJ databases">
        <title>Genome Sequencing of Bee-Associated Microbes.</title>
        <authorList>
            <person name="Dunlap C."/>
        </authorList>
    </citation>
    <scope>NUCLEOTIDE SEQUENCE [LARGE SCALE GENOMIC DNA]</scope>
    <source>
        <strain evidence="1 4">NRRL B-23120</strain>
    </source>
</reference>
<keyword evidence="4" id="KW-1185">Reference proteome</keyword>
<accession>A0A410WSA4</accession>
<dbReference type="EMBL" id="JAMDMJ010000008">
    <property type="protein sequence ID" value="MCY9595401.1"/>
    <property type="molecule type" value="Genomic_DNA"/>
</dbReference>
<gene>
    <name evidence="1" type="ORF">M5X16_06440</name>
    <name evidence="2" type="ORF">PC41400_05670</name>
</gene>
<organism evidence="2 3">
    <name type="scientific">Paenibacillus chitinolyticus</name>
    <dbReference type="NCBI Taxonomy" id="79263"/>
    <lineage>
        <taxon>Bacteria</taxon>
        <taxon>Bacillati</taxon>
        <taxon>Bacillota</taxon>
        <taxon>Bacilli</taxon>
        <taxon>Bacillales</taxon>
        <taxon>Paenibacillaceae</taxon>
        <taxon>Paenibacillus</taxon>
    </lineage>
</organism>
<evidence type="ECO:0000313" key="4">
    <source>
        <dbReference type="Proteomes" id="UP001527202"/>
    </source>
</evidence>
<dbReference type="KEGG" id="pchi:PC41400_05670"/>
<name>A0A410WSA4_9BACL</name>
<proteinExistence type="predicted"/>
<dbReference type="EMBL" id="CP026520">
    <property type="protein sequence ID" value="QAV17177.1"/>
    <property type="molecule type" value="Genomic_DNA"/>
</dbReference>
<dbReference type="OrthoDB" id="2663988at2"/>
<evidence type="ECO:0000313" key="2">
    <source>
        <dbReference type="EMBL" id="QAV17177.1"/>
    </source>
</evidence>
<reference evidence="2 3" key="1">
    <citation type="submission" date="2018-01" db="EMBL/GenBank/DDBJ databases">
        <title>The whole genome sequencing and assembly of Paenibacillus chitinolyticus KCCM 41400 strain.</title>
        <authorList>
            <person name="Kim J.-Y."/>
            <person name="Park M.-K."/>
            <person name="Lee Y.-J."/>
            <person name="Yi H."/>
            <person name="Bahn Y.-S."/>
            <person name="Kim J.F."/>
            <person name="Lee D.-W."/>
        </authorList>
    </citation>
    <scope>NUCLEOTIDE SEQUENCE [LARGE SCALE GENOMIC DNA]</scope>
    <source>
        <strain evidence="2 3">KCCM 41400</strain>
    </source>
</reference>
<protein>
    <recommendedName>
        <fullName evidence="5">50S ribosomal protein L33</fullName>
    </recommendedName>
</protein>
<evidence type="ECO:0000313" key="1">
    <source>
        <dbReference type="EMBL" id="MCY9595401.1"/>
    </source>
</evidence>
<evidence type="ECO:0008006" key="5">
    <source>
        <dbReference type="Google" id="ProtNLM"/>
    </source>
</evidence>
<dbReference type="RefSeq" id="WP_042229827.1">
    <property type="nucleotide sequence ID" value="NZ_CP026520.1"/>
</dbReference>